<protein>
    <submittedName>
        <fullName evidence="4">GNAT family N-acetyltransferase</fullName>
    </submittedName>
</protein>
<dbReference type="EMBL" id="MWPV01000007">
    <property type="protein sequence ID" value="OUL56101.1"/>
    <property type="molecule type" value="Genomic_DNA"/>
</dbReference>
<dbReference type="GO" id="GO:0016747">
    <property type="term" value="F:acyltransferase activity, transferring groups other than amino-acyl groups"/>
    <property type="evidence" value="ECO:0007669"/>
    <property type="project" value="InterPro"/>
</dbReference>
<dbReference type="CDD" id="cd04301">
    <property type="entry name" value="NAT_SF"/>
    <property type="match status" value="1"/>
</dbReference>
<gene>
    <name evidence="4" type="ORF">B1199_18430</name>
</gene>
<feature type="domain" description="N-acetyltransferase" evidence="3">
    <location>
        <begin position="1"/>
        <end position="147"/>
    </location>
</feature>
<dbReference type="Gene3D" id="3.40.630.30">
    <property type="match status" value="1"/>
</dbReference>
<dbReference type="Pfam" id="PF00583">
    <property type="entry name" value="Acetyltransf_1"/>
    <property type="match status" value="1"/>
</dbReference>
<dbReference type="AlphaFoldDB" id="A0A2C9ZZA2"/>
<organism evidence="4 5">
    <name type="scientific">Pseudoalteromonas ulvae</name>
    <dbReference type="NCBI Taxonomy" id="107327"/>
    <lineage>
        <taxon>Bacteria</taxon>
        <taxon>Pseudomonadati</taxon>
        <taxon>Pseudomonadota</taxon>
        <taxon>Gammaproteobacteria</taxon>
        <taxon>Alteromonadales</taxon>
        <taxon>Pseudoalteromonadaceae</taxon>
        <taxon>Pseudoalteromonas</taxon>
    </lineage>
</organism>
<dbReference type="PANTHER" id="PTHR43877">
    <property type="entry name" value="AMINOALKYLPHOSPHONATE N-ACETYLTRANSFERASE-RELATED-RELATED"/>
    <property type="match status" value="1"/>
</dbReference>
<dbReference type="PROSITE" id="PS51186">
    <property type="entry name" value="GNAT"/>
    <property type="match status" value="1"/>
</dbReference>
<evidence type="ECO:0000259" key="3">
    <source>
        <dbReference type="PROSITE" id="PS51186"/>
    </source>
</evidence>
<sequence length="147" mass="16795">MIIHRAYLNDVEKVADLFDQYRQFYQQPSDLSVAKAFLTERIAAHESVIFLAKSDEDEALGFVQLYPCFSSISAKRSWILNDLFVIDSMRGKGIGKALLNEAKQLAQQSAAQELTLQTHVSNLEAQKLYESLGYVKETQFYSYYLPI</sequence>
<dbReference type="InterPro" id="IPR016181">
    <property type="entry name" value="Acyl_CoA_acyltransferase"/>
</dbReference>
<evidence type="ECO:0000256" key="1">
    <source>
        <dbReference type="ARBA" id="ARBA00022679"/>
    </source>
</evidence>
<comment type="caution">
    <text evidence="4">The sequence shown here is derived from an EMBL/GenBank/DDBJ whole genome shotgun (WGS) entry which is preliminary data.</text>
</comment>
<name>A0A2C9ZZA2_PSEDV</name>
<dbReference type="InterPro" id="IPR050832">
    <property type="entry name" value="Bact_Acetyltransf"/>
</dbReference>
<dbReference type="PANTHER" id="PTHR43877:SF2">
    <property type="entry name" value="AMINOALKYLPHOSPHONATE N-ACETYLTRANSFERASE-RELATED"/>
    <property type="match status" value="1"/>
</dbReference>
<dbReference type="SUPFAM" id="SSF55729">
    <property type="entry name" value="Acyl-CoA N-acyltransferases (Nat)"/>
    <property type="match status" value="1"/>
</dbReference>
<dbReference type="RefSeq" id="WP_086745614.1">
    <property type="nucleotide sequence ID" value="NZ_MWPV01000007.1"/>
</dbReference>
<reference evidence="4 5" key="1">
    <citation type="submission" date="2017-02" db="EMBL/GenBank/DDBJ databases">
        <title>Pseudoalteromonas ulvae TC14 Genome.</title>
        <authorList>
            <person name="Molmeret M."/>
        </authorList>
    </citation>
    <scope>NUCLEOTIDE SEQUENCE [LARGE SCALE GENOMIC DNA]</scope>
    <source>
        <strain evidence="4">TC14</strain>
    </source>
</reference>
<proteinExistence type="predicted"/>
<evidence type="ECO:0000256" key="2">
    <source>
        <dbReference type="ARBA" id="ARBA00023315"/>
    </source>
</evidence>
<evidence type="ECO:0000313" key="4">
    <source>
        <dbReference type="EMBL" id="OUL56101.1"/>
    </source>
</evidence>
<accession>A0A2C9ZZA2</accession>
<keyword evidence="2" id="KW-0012">Acyltransferase</keyword>
<dbReference type="Proteomes" id="UP000194841">
    <property type="component" value="Unassembled WGS sequence"/>
</dbReference>
<evidence type="ECO:0000313" key="5">
    <source>
        <dbReference type="Proteomes" id="UP000194841"/>
    </source>
</evidence>
<keyword evidence="5" id="KW-1185">Reference proteome</keyword>
<dbReference type="InterPro" id="IPR000182">
    <property type="entry name" value="GNAT_dom"/>
</dbReference>
<keyword evidence="1 4" id="KW-0808">Transferase</keyword>
<dbReference type="OrthoDB" id="9792929at2"/>